<evidence type="ECO:0000313" key="9">
    <source>
        <dbReference type="EMBL" id="MFD0961738.1"/>
    </source>
</evidence>
<evidence type="ECO:0000256" key="1">
    <source>
        <dbReference type="ARBA" id="ARBA00004651"/>
    </source>
</evidence>
<evidence type="ECO:0000256" key="6">
    <source>
        <dbReference type="ARBA" id="ARBA00023136"/>
    </source>
</evidence>
<evidence type="ECO:0000256" key="3">
    <source>
        <dbReference type="ARBA" id="ARBA00022553"/>
    </source>
</evidence>
<dbReference type="Proteomes" id="UP001596989">
    <property type="component" value="Unassembled WGS sequence"/>
</dbReference>
<evidence type="ECO:0000256" key="5">
    <source>
        <dbReference type="ARBA" id="ARBA00022777"/>
    </source>
</evidence>
<dbReference type="CDD" id="cd06225">
    <property type="entry name" value="HAMP"/>
    <property type="match status" value="1"/>
</dbReference>
<dbReference type="SUPFAM" id="SSF158472">
    <property type="entry name" value="HAMP domain-like"/>
    <property type="match status" value="1"/>
</dbReference>
<feature type="transmembrane region" description="Helical" evidence="7">
    <location>
        <begin position="291"/>
        <end position="313"/>
    </location>
</feature>
<dbReference type="InterPro" id="IPR010559">
    <property type="entry name" value="Sig_transdc_His_kin_internal"/>
</dbReference>
<dbReference type="RefSeq" id="WP_377567600.1">
    <property type="nucleotide sequence ID" value="NZ_JBHTJZ010000065.1"/>
</dbReference>
<dbReference type="GO" id="GO:0004673">
    <property type="term" value="F:protein histidine kinase activity"/>
    <property type="evidence" value="ECO:0007669"/>
    <property type="project" value="UniProtKB-EC"/>
</dbReference>
<dbReference type="Gene3D" id="6.10.340.10">
    <property type="match status" value="1"/>
</dbReference>
<evidence type="ECO:0000256" key="7">
    <source>
        <dbReference type="SAM" id="Phobius"/>
    </source>
</evidence>
<dbReference type="Gene3D" id="3.30.565.10">
    <property type="entry name" value="Histidine kinase-like ATPase, C-terminal domain"/>
    <property type="match status" value="1"/>
</dbReference>
<dbReference type="EMBL" id="JBHTJZ010000065">
    <property type="protein sequence ID" value="MFD0961738.1"/>
    <property type="molecule type" value="Genomic_DNA"/>
</dbReference>
<feature type="domain" description="HAMP" evidence="8">
    <location>
        <begin position="310"/>
        <end position="365"/>
    </location>
</feature>
<dbReference type="PANTHER" id="PTHR34220">
    <property type="entry name" value="SENSOR HISTIDINE KINASE YPDA"/>
    <property type="match status" value="1"/>
</dbReference>
<dbReference type="InterPro" id="IPR003660">
    <property type="entry name" value="HAMP_dom"/>
</dbReference>
<dbReference type="SMART" id="SM00387">
    <property type="entry name" value="HATPase_c"/>
    <property type="match status" value="1"/>
</dbReference>
<dbReference type="SUPFAM" id="SSF55874">
    <property type="entry name" value="ATPase domain of HSP90 chaperone/DNA topoisomerase II/histidine kinase"/>
    <property type="match status" value="1"/>
</dbReference>
<keyword evidence="7" id="KW-1133">Transmembrane helix</keyword>
<proteinExistence type="predicted"/>
<reference evidence="10" key="1">
    <citation type="journal article" date="2019" name="Int. J. Syst. Evol. Microbiol.">
        <title>The Global Catalogue of Microorganisms (GCM) 10K type strain sequencing project: providing services to taxonomists for standard genome sequencing and annotation.</title>
        <authorList>
            <consortium name="The Broad Institute Genomics Platform"/>
            <consortium name="The Broad Institute Genome Sequencing Center for Infectious Disease"/>
            <person name="Wu L."/>
            <person name="Ma J."/>
        </authorList>
    </citation>
    <scope>NUCLEOTIDE SEQUENCE [LARGE SCALE GENOMIC DNA]</scope>
    <source>
        <strain evidence="10">CCUG 59129</strain>
    </source>
</reference>
<dbReference type="InterPro" id="IPR003594">
    <property type="entry name" value="HATPase_dom"/>
</dbReference>
<gene>
    <name evidence="9" type="ORF">ACFQ2I_20545</name>
</gene>
<dbReference type="Pfam" id="PF06580">
    <property type="entry name" value="His_kinase"/>
    <property type="match status" value="1"/>
</dbReference>
<evidence type="ECO:0000259" key="8">
    <source>
        <dbReference type="PROSITE" id="PS50885"/>
    </source>
</evidence>
<evidence type="ECO:0000313" key="10">
    <source>
        <dbReference type="Proteomes" id="UP001596989"/>
    </source>
</evidence>
<dbReference type="Pfam" id="PF00672">
    <property type="entry name" value="HAMP"/>
    <property type="match status" value="1"/>
</dbReference>
<sequence>MRAFKKLSIRTQVLAIGAVILAIIPLISLMAYLQSSEVIVNQNTQYNMELVSNLKQRVSDNYASVSSIMINLGYDTTVQDFLLEKDSLRIYELSKKVQSLMSVIKSTNPDIVDIIIINDAGKHASLQGSVGLAQNMMDKLIEGGGQVHYGGFYKANPVVVRDTFLFGMNLFAARDTQRYGEKAGFIAVVLDTKSIHREIEKFPRLSGTSFYLLTNEEELVYANPNGVELNLNKESLRHYSGYGESAVIEKISGKSYGIQTFALPEINGSIISAVPISNLIKELEGLKRTSYIMIMITLLLVTIPYSMLMMNILKPLGKLIAFMKRLKSGNLDVLHTKVELEGYAEIEVISTQFNTMLNRINDLTQQLLETTGELYQADIERQRAEMSFLQSQIKPHFLSNTLDAIKGIAIVKGNNEIFEMAAALSRMLRYSIKGANEVALEEELRIVASYITIHQVRFSGRIQFEQLGTEAFTGIVIPKMIIQPLVENALTHGLEPHVNGGKLIIQAKLKGEKHFEIIVSDNGVGMEQERLEQLQDVLQSRDRAANQHIGIKNVNDRIRLHYGEGYGISINSWLGEGTVIRMLLPLSAGSDKPASM</sequence>
<dbReference type="PANTHER" id="PTHR34220:SF7">
    <property type="entry name" value="SENSOR HISTIDINE KINASE YPDA"/>
    <property type="match status" value="1"/>
</dbReference>
<comment type="caution">
    <text evidence="9">The sequence shown here is derived from an EMBL/GenBank/DDBJ whole genome shotgun (WGS) entry which is preliminary data.</text>
</comment>
<dbReference type="InterPro" id="IPR036890">
    <property type="entry name" value="HATPase_C_sf"/>
</dbReference>
<comment type="subcellular location">
    <subcellularLocation>
        <location evidence="1">Cell membrane</location>
        <topology evidence="1">Multi-pass membrane protein</topology>
    </subcellularLocation>
</comment>
<keyword evidence="3" id="KW-0597">Phosphoprotein</keyword>
<dbReference type="InterPro" id="IPR050640">
    <property type="entry name" value="Bact_2-comp_sensor_kinase"/>
</dbReference>
<feature type="transmembrane region" description="Helical" evidence="7">
    <location>
        <begin position="12"/>
        <end position="33"/>
    </location>
</feature>
<dbReference type="PROSITE" id="PS50885">
    <property type="entry name" value="HAMP"/>
    <property type="match status" value="1"/>
</dbReference>
<protein>
    <submittedName>
        <fullName evidence="9">Sensor histidine kinase</fullName>
        <ecNumber evidence="9">2.7.13.3</ecNumber>
    </submittedName>
</protein>
<organism evidence="9 10">
    <name type="scientific">Paenibacillus chungangensis</name>
    <dbReference type="NCBI Taxonomy" id="696535"/>
    <lineage>
        <taxon>Bacteria</taxon>
        <taxon>Bacillati</taxon>
        <taxon>Bacillota</taxon>
        <taxon>Bacilli</taxon>
        <taxon>Bacillales</taxon>
        <taxon>Paenibacillaceae</taxon>
        <taxon>Paenibacillus</taxon>
    </lineage>
</organism>
<evidence type="ECO:0000256" key="4">
    <source>
        <dbReference type="ARBA" id="ARBA00022679"/>
    </source>
</evidence>
<evidence type="ECO:0000256" key="2">
    <source>
        <dbReference type="ARBA" id="ARBA00022475"/>
    </source>
</evidence>
<accession>A0ABW3HW04</accession>
<keyword evidence="10" id="KW-1185">Reference proteome</keyword>
<dbReference type="Pfam" id="PF02518">
    <property type="entry name" value="HATPase_c"/>
    <property type="match status" value="1"/>
</dbReference>
<keyword evidence="6 7" id="KW-0472">Membrane</keyword>
<dbReference type="EC" id="2.7.13.3" evidence="9"/>
<keyword evidence="2" id="KW-1003">Cell membrane</keyword>
<keyword evidence="5 9" id="KW-0418">Kinase</keyword>
<keyword evidence="7" id="KW-0812">Transmembrane</keyword>
<name>A0ABW3HW04_9BACL</name>
<keyword evidence="4 9" id="KW-0808">Transferase</keyword>